<dbReference type="PROSITE" id="PS50208">
    <property type="entry name" value="CASPASE_P20"/>
    <property type="match status" value="1"/>
</dbReference>
<dbReference type="InterPro" id="IPR011600">
    <property type="entry name" value="Pept_C14_caspase"/>
</dbReference>
<feature type="domain" description="Caspase family p10" evidence="2">
    <location>
        <begin position="167"/>
        <end position="249"/>
    </location>
</feature>
<dbReference type="InterPro" id="IPR015917">
    <property type="entry name" value="Pept_C14A"/>
</dbReference>
<dbReference type="SMART" id="SM00115">
    <property type="entry name" value="CASc"/>
    <property type="match status" value="1"/>
</dbReference>
<dbReference type="InterPro" id="IPR002138">
    <property type="entry name" value="Pept_C14_p10"/>
</dbReference>
<keyword evidence="5" id="KW-1185">Reference proteome</keyword>
<sequence>MRAFLRLILVAGILLGMAGVGLAQDRVALVIGNSDYASVGSLKNPQNDALDISVALEGLGFKVYFGRNLSRARMLQAADQFTEAVAGADVALFYYAGHGFQVDGRNYLLPTDAAIARAADVSDQTVPVQAILQAMNAAKGIKLVFLDACRDNPFGAVLQDDPAVGSGLARIGNEADFLFSYATQPDNVAYDGTGRNSFFTEALLHHLYTPGQNISDLLISVRRDVMAATGGKQIPYENLSLTRQFVFDTSAETVSQETLLYQVATSVKDPVLLKLYVDTYPQGSHVGEALASLETGTATRSLTPTDPGEEEEQLWQLARRSRLRPLLEYYVERYPEGTHATEAARLIALIPPLSDASPGALCERLATHPRDATAGNAGVPFARLQDNAVSAIRACSAAVTQSPDLPHYVALLARATASSGDLARAISLYQTAAGAGDLRAMVSLAQLMENGTGMTQDIPGALALYEAAANAGSHDAMINLAITLFEGTLLPQDTDRAVALLRRAARDGSAKATFNLGVLAQEGRVGDPSEALDYFRRAARDGEHEGYRAAAILLDEGRGVDRNPEEAAIELLRGVAEDSGAILTHLTERTGEWSRDTIAQVQLRLAAAGYYTSTVDGLPGPNFTVALTRWRNGGFDAGVLSR</sequence>
<dbReference type="InterPro" id="IPR006597">
    <property type="entry name" value="Sel1-like"/>
</dbReference>
<accession>A0ABW3ZLP6</accession>
<feature type="domain" description="Caspase family p20" evidence="3">
    <location>
        <begin position="24"/>
        <end position="153"/>
    </location>
</feature>
<dbReference type="RefSeq" id="WP_386804868.1">
    <property type="nucleotide sequence ID" value="NZ_JBHTMU010000029.1"/>
</dbReference>
<dbReference type="InterPro" id="IPR052039">
    <property type="entry name" value="Caspase-related_regulators"/>
</dbReference>
<dbReference type="EMBL" id="JBHTMU010000029">
    <property type="protein sequence ID" value="MFD1343697.1"/>
    <property type="molecule type" value="Genomic_DNA"/>
</dbReference>
<evidence type="ECO:0000313" key="4">
    <source>
        <dbReference type="EMBL" id="MFD1343697.1"/>
    </source>
</evidence>
<dbReference type="InterPro" id="IPR001309">
    <property type="entry name" value="Pept_C14_p20"/>
</dbReference>
<dbReference type="SUPFAM" id="SSF81901">
    <property type="entry name" value="HCP-like"/>
    <property type="match status" value="1"/>
</dbReference>
<evidence type="ECO:0000313" key="5">
    <source>
        <dbReference type="Proteomes" id="UP001597135"/>
    </source>
</evidence>
<proteinExistence type="inferred from homology"/>
<dbReference type="InterPro" id="IPR011990">
    <property type="entry name" value="TPR-like_helical_dom_sf"/>
</dbReference>
<dbReference type="SUPFAM" id="SSF52129">
    <property type="entry name" value="Caspase-like"/>
    <property type="match status" value="1"/>
</dbReference>
<dbReference type="Gene3D" id="3.40.50.1460">
    <property type="match status" value="1"/>
</dbReference>
<dbReference type="Gene3D" id="1.25.40.10">
    <property type="entry name" value="Tetratricopeptide repeat domain"/>
    <property type="match status" value="1"/>
</dbReference>
<evidence type="ECO:0000256" key="1">
    <source>
        <dbReference type="ARBA" id="ARBA00010134"/>
    </source>
</evidence>
<evidence type="ECO:0000259" key="3">
    <source>
        <dbReference type="PROSITE" id="PS50208"/>
    </source>
</evidence>
<organism evidence="4 5">
    <name type="scientific">Litorisediminicola beolgyonensis</name>
    <dbReference type="NCBI Taxonomy" id="1173614"/>
    <lineage>
        <taxon>Bacteria</taxon>
        <taxon>Pseudomonadati</taxon>
        <taxon>Pseudomonadota</taxon>
        <taxon>Alphaproteobacteria</taxon>
        <taxon>Rhodobacterales</taxon>
        <taxon>Paracoccaceae</taxon>
        <taxon>Litorisediminicola</taxon>
    </lineage>
</organism>
<dbReference type="PANTHER" id="PTHR22576">
    <property type="entry name" value="MUCOSA ASSOCIATED LYMPHOID TISSUE LYMPHOMA TRANSLOCATION PROTEIN 1/PARACASPASE"/>
    <property type="match status" value="1"/>
</dbReference>
<dbReference type="PROSITE" id="PS50207">
    <property type="entry name" value="CASPASE_P10"/>
    <property type="match status" value="1"/>
</dbReference>
<dbReference type="Proteomes" id="UP001597135">
    <property type="component" value="Unassembled WGS sequence"/>
</dbReference>
<gene>
    <name evidence="4" type="ORF">ACFQ4E_14805</name>
</gene>
<evidence type="ECO:0000259" key="2">
    <source>
        <dbReference type="PROSITE" id="PS50207"/>
    </source>
</evidence>
<dbReference type="Pfam" id="PF08238">
    <property type="entry name" value="Sel1"/>
    <property type="match status" value="5"/>
</dbReference>
<reference evidence="5" key="1">
    <citation type="journal article" date="2019" name="Int. J. Syst. Evol. Microbiol.">
        <title>The Global Catalogue of Microorganisms (GCM) 10K type strain sequencing project: providing services to taxonomists for standard genome sequencing and annotation.</title>
        <authorList>
            <consortium name="The Broad Institute Genomics Platform"/>
            <consortium name="The Broad Institute Genome Sequencing Center for Infectious Disease"/>
            <person name="Wu L."/>
            <person name="Ma J."/>
        </authorList>
    </citation>
    <scope>NUCLEOTIDE SEQUENCE [LARGE SCALE GENOMIC DNA]</scope>
    <source>
        <strain evidence="5">CCUG 62953</strain>
    </source>
</reference>
<dbReference type="SMART" id="SM00671">
    <property type="entry name" value="SEL1"/>
    <property type="match status" value="4"/>
</dbReference>
<name>A0ABW3ZLP6_9RHOB</name>
<protein>
    <submittedName>
        <fullName evidence="4">Caspase family protein</fullName>
    </submittedName>
</protein>
<dbReference type="Pfam" id="PF00656">
    <property type="entry name" value="Peptidase_C14"/>
    <property type="match status" value="1"/>
</dbReference>
<comment type="caution">
    <text evidence="4">The sequence shown here is derived from an EMBL/GenBank/DDBJ whole genome shotgun (WGS) entry which is preliminary data.</text>
</comment>
<dbReference type="PANTHER" id="PTHR22576:SF37">
    <property type="entry name" value="MUCOSA-ASSOCIATED LYMPHOID TISSUE LYMPHOMA TRANSLOCATION PROTEIN 1"/>
    <property type="match status" value="1"/>
</dbReference>
<dbReference type="InterPro" id="IPR029030">
    <property type="entry name" value="Caspase-like_dom_sf"/>
</dbReference>
<comment type="similarity">
    <text evidence="1">Belongs to the peptidase C14A family.</text>
</comment>